<sequence length="49" mass="5830">MKAEGNQAGQKQYSPSHDQAKRKHYRSLWFIMNEQTIIDKILPTIERKN</sequence>
<dbReference type="AlphaFoldDB" id="A0A560ITP1"/>
<protein>
    <submittedName>
        <fullName evidence="2">Uncharacterized protein</fullName>
    </submittedName>
</protein>
<reference evidence="2 3" key="1">
    <citation type="submission" date="2019-06" db="EMBL/GenBank/DDBJ databases">
        <title>Genomic Encyclopedia of Type Strains, Phase IV (KMG-V): Genome sequencing to study the core and pangenomes of soil and plant-associated prokaryotes.</title>
        <authorList>
            <person name="Whitman W."/>
        </authorList>
    </citation>
    <scope>NUCLEOTIDE SEQUENCE [LARGE SCALE GENOMIC DNA]</scope>
    <source>
        <strain evidence="2 3">BR 10556</strain>
    </source>
</reference>
<proteinExistence type="predicted"/>
<name>A0A560ITP1_9BRAD</name>
<evidence type="ECO:0000256" key="1">
    <source>
        <dbReference type="SAM" id="MobiDB-lite"/>
    </source>
</evidence>
<organism evidence="2 3">
    <name type="scientific">Bradyrhizobium sacchari</name>
    <dbReference type="NCBI Taxonomy" id="1399419"/>
    <lineage>
        <taxon>Bacteria</taxon>
        <taxon>Pseudomonadati</taxon>
        <taxon>Pseudomonadota</taxon>
        <taxon>Alphaproteobacteria</taxon>
        <taxon>Hyphomicrobiales</taxon>
        <taxon>Nitrobacteraceae</taxon>
        <taxon>Bradyrhizobium</taxon>
    </lineage>
</organism>
<dbReference type="Proteomes" id="UP000315914">
    <property type="component" value="Unassembled WGS sequence"/>
</dbReference>
<evidence type="ECO:0000313" key="2">
    <source>
        <dbReference type="EMBL" id="TWB76716.1"/>
    </source>
</evidence>
<comment type="caution">
    <text evidence="2">The sequence shown here is derived from an EMBL/GenBank/DDBJ whole genome shotgun (WGS) entry which is preliminary data.</text>
</comment>
<keyword evidence="3" id="KW-1185">Reference proteome</keyword>
<accession>A0A560ITP1</accession>
<feature type="compositionally biased region" description="Polar residues" evidence="1">
    <location>
        <begin position="7"/>
        <end position="17"/>
    </location>
</feature>
<gene>
    <name evidence="2" type="ORF">FBZ95_104911</name>
</gene>
<evidence type="ECO:0000313" key="3">
    <source>
        <dbReference type="Proteomes" id="UP000315914"/>
    </source>
</evidence>
<feature type="region of interest" description="Disordered" evidence="1">
    <location>
        <begin position="1"/>
        <end position="20"/>
    </location>
</feature>
<dbReference type="EMBL" id="VITW01000004">
    <property type="protein sequence ID" value="TWB76716.1"/>
    <property type="molecule type" value="Genomic_DNA"/>
</dbReference>